<evidence type="ECO:0000256" key="19">
    <source>
        <dbReference type="SAM" id="Phobius"/>
    </source>
</evidence>
<keyword evidence="22" id="KW-1185">Reference proteome</keyword>
<comment type="subcellular location">
    <subcellularLocation>
        <location evidence="2">Cell inner membrane</location>
        <topology evidence="2">Multi-pass membrane protein</topology>
    </subcellularLocation>
</comment>
<feature type="compositionally biased region" description="Basic residues" evidence="18">
    <location>
        <begin position="1"/>
        <end position="11"/>
    </location>
</feature>
<feature type="coiled-coil region" evidence="17">
    <location>
        <begin position="377"/>
        <end position="411"/>
    </location>
</feature>
<protein>
    <recommendedName>
        <fullName evidence="16">C4-dicarboxylate transport sensor protein DctB</fullName>
        <ecNumber evidence="3">2.7.13.3</ecNumber>
    </recommendedName>
</protein>
<keyword evidence="10" id="KW-0418">Kinase</keyword>
<keyword evidence="8 19" id="KW-0812">Transmembrane</keyword>
<dbReference type="Pfam" id="PF00512">
    <property type="entry name" value="HisKA"/>
    <property type="match status" value="1"/>
</dbReference>
<dbReference type="InterPro" id="IPR004358">
    <property type="entry name" value="Sig_transdc_His_kin-like_C"/>
</dbReference>
<evidence type="ECO:0000256" key="6">
    <source>
        <dbReference type="ARBA" id="ARBA00022553"/>
    </source>
</evidence>
<dbReference type="PANTHER" id="PTHR43065:SF46">
    <property type="entry name" value="C4-DICARBOXYLATE TRANSPORT SENSOR PROTEIN DCTB"/>
    <property type="match status" value="1"/>
</dbReference>
<evidence type="ECO:0000256" key="2">
    <source>
        <dbReference type="ARBA" id="ARBA00004429"/>
    </source>
</evidence>
<dbReference type="CDD" id="cd00082">
    <property type="entry name" value="HisKA"/>
    <property type="match status" value="1"/>
</dbReference>
<evidence type="ECO:0000256" key="9">
    <source>
        <dbReference type="ARBA" id="ARBA00022741"/>
    </source>
</evidence>
<evidence type="ECO:0000256" key="7">
    <source>
        <dbReference type="ARBA" id="ARBA00022679"/>
    </source>
</evidence>
<evidence type="ECO:0000256" key="18">
    <source>
        <dbReference type="SAM" id="MobiDB-lite"/>
    </source>
</evidence>
<reference evidence="21 22" key="1">
    <citation type="submission" date="2019-12" db="EMBL/GenBank/DDBJ databases">
        <title>Nitratireductor arenosus sp. nov., Isolated from sea sand, Jeju island, South Korea.</title>
        <authorList>
            <person name="Kim W."/>
        </authorList>
    </citation>
    <scope>NUCLEOTIDE SEQUENCE [LARGE SCALE GENOMIC DNA]</scope>
    <source>
        <strain evidence="21 22">CAU 1489</strain>
    </source>
</reference>
<dbReference type="InterPro" id="IPR003594">
    <property type="entry name" value="HATPase_dom"/>
</dbReference>
<dbReference type="InterPro" id="IPR005467">
    <property type="entry name" value="His_kinase_dom"/>
</dbReference>
<evidence type="ECO:0000256" key="15">
    <source>
        <dbReference type="ARBA" id="ARBA00059004"/>
    </source>
</evidence>
<evidence type="ECO:0000256" key="5">
    <source>
        <dbReference type="ARBA" id="ARBA00022519"/>
    </source>
</evidence>
<accession>A0A844QNE9</accession>
<dbReference type="GO" id="GO:0005886">
    <property type="term" value="C:plasma membrane"/>
    <property type="evidence" value="ECO:0007669"/>
    <property type="project" value="UniProtKB-SubCell"/>
</dbReference>
<name>A0A844QNE9_9HYPH</name>
<dbReference type="EC" id="2.7.13.3" evidence="3"/>
<feature type="compositionally biased region" description="Basic and acidic residues" evidence="18">
    <location>
        <begin position="32"/>
        <end position="41"/>
    </location>
</feature>
<evidence type="ECO:0000256" key="11">
    <source>
        <dbReference type="ARBA" id="ARBA00022840"/>
    </source>
</evidence>
<evidence type="ECO:0000259" key="20">
    <source>
        <dbReference type="PROSITE" id="PS50109"/>
    </source>
</evidence>
<comment type="function">
    <text evidence="15">Member of the two-component regulatory system DctB/DctD involved in the transport of C4-dicarboxylates. DctB functions as a membrane-associated protein kinase that phosphorylates DctD in response to environmental signals.</text>
</comment>
<dbReference type="PROSITE" id="PS50109">
    <property type="entry name" value="HIS_KIN"/>
    <property type="match status" value="1"/>
</dbReference>
<evidence type="ECO:0000313" key="22">
    <source>
        <dbReference type="Proteomes" id="UP000463224"/>
    </source>
</evidence>
<evidence type="ECO:0000313" key="21">
    <source>
        <dbReference type="EMBL" id="MVA99139.1"/>
    </source>
</evidence>
<keyword evidence="11" id="KW-0067">ATP-binding</keyword>
<dbReference type="GO" id="GO:0005524">
    <property type="term" value="F:ATP binding"/>
    <property type="evidence" value="ECO:0007669"/>
    <property type="project" value="UniProtKB-KW"/>
</dbReference>
<dbReference type="InterPro" id="IPR036097">
    <property type="entry name" value="HisK_dim/P_sf"/>
</dbReference>
<dbReference type="Pfam" id="PF02518">
    <property type="entry name" value="HATPase_c"/>
    <property type="match status" value="1"/>
</dbReference>
<gene>
    <name evidence="21" type="ORF">GN330_17965</name>
</gene>
<dbReference type="PANTHER" id="PTHR43065">
    <property type="entry name" value="SENSOR HISTIDINE KINASE"/>
    <property type="match status" value="1"/>
</dbReference>
<evidence type="ECO:0000256" key="8">
    <source>
        <dbReference type="ARBA" id="ARBA00022692"/>
    </source>
</evidence>
<keyword evidence="5" id="KW-0997">Cell inner membrane</keyword>
<evidence type="ECO:0000256" key="3">
    <source>
        <dbReference type="ARBA" id="ARBA00012438"/>
    </source>
</evidence>
<dbReference type="Gene3D" id="3.30.450.20">
    <property type="entry name" value="PAS domain"/>
    <property type="match status" value="2"/>
</dbReference>
<evidence type="ECO:0000256" key="16">
    <source>
        <dbReference type="ARBA" id="ARBA00073143"/>
    </source>
</evidence>
<feature type="transmembrane region" description="Helical" evidence="19">
    <location>
        <begin position="327"/>
        <end position="346"/>
    </location>
</feature>
<keyword evidence="13" id="KW-0902">Two-component regulatory system</keyword>
<keyword evidence="17" id="KW-0175">Coiled coil</keyword>
<dbReference type="SMART" id="SM00388">
    <property type="entry name" value="HisKA"/>
    <property type="match status" value="1"/>
</dbReference>
<dbReference type="SUPFAM" id="SSF55874">
    <property type="entry name" value="ATPase domain of HSP90 chaperone/DNA topoisomerase II/histidine kinase"/>
    <property type="match status" value="1"/>
</dbReference>
<dbReference type="SUPFAM" id="SSF47384">
    <property type="entry name" value="Homodimeric domain of signal transducing histidine kinase"/>
    <property type="match status" value="1"/>
</dbReference>
<dbReference type="InterPro" id="IPR003661">
    <property type="entry name" value="HisK_dim/P_dom"/>
</dbReference>
<evidence type="ECO:0000256" key="1">
    <source>
        <dbReference type="ARBA" id="ARBA00000085"/>
    </source>
</evidence>
<evidence type="ECO:0000256" key="13">
    <source>
        <dbReference type="ARBA" id="ARBA00023012"/>
    </source>
</evidence>
<evidence type="ECO:0000256" key="10">
    <source>
        <dbReference type="ARBA" id="ARBA00022777"/>
    </source>
</evidence>
<dbReference type="PRINTS" id="PR00344">
    <property type="entry name" value="BCTRLSENSOR"/>
</dbReference>
<feature type="region of interest" description="Disordered" evidence="18">
    <location>
        <begin position="1"/>
        <end position="41"/>
    </location>
</feature>
<comment type="caution">
    <text evidence="21">The sequence shown here is derived from an EMBL/GenBank/DDBJ whole genome shotgun (WGS) entry which is preliminary data.</text>
</comment>
<dbReference type="InterPro" id="IPR017055">
    <property type="entry name" value="Sig_transdc_His_kinase_DctB"/>
</dbReference>
<dbReference type="Gene3D" id="3.30.565.10">
    <property type="entry name" value="Histidine kinase-like ATPase, C-terminal domain"/>
    <property type="match status" value="1"/>
</dbReference>
<dbReference type="Proteomes" id="UP000463224">
    <property type="component" value="Unassembled WGS sequence"/>
</dbReference>
<evidence type="ECO:0000256" key="17">
    <source>
        <dbReference type="SAM" id="Coils"/>
    </source>
</evidence>
<evidence type="ECO:0000256" key="12">
    <source>
        <dbReference type="ARBA" id="ARBA00022989"/>
    </source>
</evidence>
<sequence length="649" mass="68671">MGRRGGPKKAGRAPIFCSNHGKISAPPHHHSKSADKAHREGNVGPAEIHAGESLIRGRYARIGFAVLAATLLCGAVLAWIAYAFGSAQARRAVEASASEALALQAETLTGVLEKYRLLPPLLARRDDIMALFARPNEGEARKAARDVAFEIAGYSGAKDVAFADATGRIFASARGIFDNSRLNENALLDAARQGRLGRETRSDDNERAYVFAASVRRGGALVGVIAVYVRIDRIEQTWSLSANPIAVADAGGLVFISNRPQWNQRRLFGPAGGDAVLSGDPDGDGVVAETGEPGLGYIPARRDLPLMGWTLHVLADRAPVVAAGRTAGLVVVLAALLAGSLSFFLVKRREAFALRQARAEAEAHRLEHLVQERTADLTQANAALAHEVRERTEAEAQLRKAQNEVIQAAKLAALGQMSATLSHEYNQPLAAIRTYADNATAFLQRGRAEAASEALARISGLVDRMSELSRTLLSFARKPGTEIGDVALAPVLEEALMLIGPRARSAGIEIRRESIPQDLVVRGGKLRLTQVVVNLLNNALDALSGIGSQGRSDTPLVTIGARRAGARVALTVEDNGPGIPDALREQVFEPFFSTKGVGEGVGIGLSIVYNIVREFGGAVRISSTPGGGARFTVLLSAAASAPQTLAKAS</sequence>
<feature type="domain" description="Histidine kinase" evidence="20">
    <location>
        <begin position="420"/>
        <end position="639"/>
    </location>
</feature>
<dbReference type="PIRSF" id="PIRSF036431">
    <property type="entry name" value="STHK_DctB"/>
    <property type="match status" value="1"/>
</dbReference>
<dbReference type="EMBL" id="WPHG01000004">
    <property type="protein sequence ID" value="MVA99139.1"/>
    <property type="molecule type" value="Genomic_DNA"/>
</dbReference>
<dbReference type="GO" id="GO:0000155">
    <property type="term" value="F:phosphorelay sensor kinase activity"/>
    <property type="evidence" value="ECO:0007669"/>
    <property type="project" value="InterPro"/>
</dbReference>
<dbReference type="Gene3D" id="1.10.287.130">
    <property type="match status" value="1"/>
</dbReference>
<evidence type="ECO:0000256" key="4">
    <source>
        <dbReference type="ARBA" id="ARBA00022475"/>
    </source>
</evidence>
<evidence type="ECO:0000256" key="14">
    <source>
        <dbReference type="ARBA" id="ARBA00023136"/>
    </source>
</evidence>
<proteinExistence type="predicted"/>
<organism evidence="21 22">
    <name type="scientific">Nitratireductor arenosus</name>
    <dbReference type="NCBI Taxonomy" id="2682096"/>
    <lineage>
        <taxon>Bacteria</taxon>
        <taxon>Pseudomonadati</taxon>
        <taxon>Pseudomonadota</taxon>
        <taxon>Alphaproteobacteria</taxon>
        <taxon>Hyphomicrobiales</taxon>
        <taxon>Phyllobacteriaceae</taxon>
        <taxon>Nitratireductor</taxon>
    </lineage>
</organism>
<comment type="catalytic activity">
    <reaction evidence="1">
        <text>ATP + protein L-histidine = ADP + protein N-phospho-L-histidine.</text>
        <dbReference type="EC" id="2.7.13.3"/>
    </reaction>
</comment>
<feature type="transmembrane region" description="Helical" evidence="19">
    <location>
        <begin position="62"/>
        <end position="84"/>
    </location>
</feature>
<dbReference type="SMART" id="SM00387">
    <property type="entry name" value="HATPase_c"/>
    <property type="match status" value="1"/>
</dbReference>
<keyword evidence="9" id="KW-0547">Nucleotide-binding</keyword>
<dbReference type="AlphaFoldDB" id="A0A844QNE9"/>
<dbReference type="InterPro" id="IPR036890">
    <property type="entry name" value="HATPase_C_sf"/>
</dbReference>
<keyword evidence="7" id="KW-0808">Transferase</keyword>
<keyword evidence="14 19" id="KW-0472">Membrane</keyword>
<keyword evidence="4" id="KW-1003">Cell membrane</keyword>
<dbReference type="FunFam" id="1.10.287.130:FF:000049">
    <property type="entry name" value="C4-dicarboxylate transport sensor protein DctB"/>
    <property type="match status" value="1"/>
</dbReference>
<keyword evidence="6" id="KW-0597">Phosphoprotein</keyword>
<keyword evidence="12 19" id="KW-1133">Transmembrane helix</keyword>